<protein>
    <recommendedName>
        <fullName evidence="3">Replication-associated recombination protein A</fullName>
    </recommendedName>
</protein>
<reference evidence="9" key="1">
    <citation type="submission" date="2017-09" db="EMBL/GenBank/DDBJ databases">
        <title>Depth-based differentiation of microbial function through sediment-hosted aquifers and enrichment of novel symbionts in the deep terrestrial subsurface.</title>
        <authorList>
            <person name="Probst A.J."/>
            <person name="Ladd B."/>
            <person name="Jarett J.K."/>
            <person name="Geller-Mcgrath D.E."/>
            <person name="Sieber C.M.K."/>
            <person name="Emerson J.B."/>
            <person name="Anantharaman K."/>
            <person name="Thomas B.C."/>
            <person name="Malmstrom R."/>
            <person name="Stieglmeier M."/>
            <person name="Klingl A."/>
            <person name="Woyke T."/>
            <person name="Ryan C.M."/>
            <person name="Banfield J.F."/>
        </authorList>
    </citation>
    <scope>NUCLEOTIDE SEQUENCE [LARGE SCALE GENOMIC DNA]</scope>
</reference>
<dbReference type="InterPro" id="IPR008921">
    <property type="entry name" value="DNA_pol3_clamp-load_cplx_C"/>
</dbReference>
<dbReference type="PANTHER" id="PTHR13779:SF7">
    <property type="entry name" value="ATPASE WRNIP1"/>
    <property type="match status" value="1"/>
</dbReference>
<proteinExistence type="inferred from homology"/>
<dbReference type="GO" id="GO:0008047">
    <property type="term" value="F:enzyme activator activity"/>
    <property type="evidence" value="ECO:0007669"/>
    <property type="project" value="TreeGrafter"/>
</dbReference>
<accession>A0A2M8ASD1</accession>
<comment type="similarity">
    <text evidence="2">Belongs to the AAA ATPase family. RarA/MGS1/WRNIP1 subfamily.</text>
</comment>
<dbReference type="CDD" id="cd18139">
    <property type="entry name" value="HLD_clamp_RarA"/>
    <property type="match status" value="1"/>
</dbReference>
<evidence type="ECO:0000259" key="7">
    <source>
        <dbReference type="SMART" id="SM00382"/>
    </source>
</evidence>
<feature type="domain" description="AAA+ ATPase" evidence="7">
    <location>
        <begin position="43"/>
        <end position="160"/>
    </location>
</feature>
<dbReference type="PANTHER" id="PTHR13779">
    <property type="entry name" value="WERNER HELICASE-INTERACTING PROTEIN 1 FAMILY MEMBER"/>
    <property type="match status" value="1"/>
</dbReference>
<name>A0A2M8ASD1_9BACT</name>
<dbReference type="GO" id="GO:0003677">
    <property type="term" value="F:DNA binding"/>
    <property type="evidence" value="ECO:0007669"/>
    <property type="project" value="InterPro"/>
</dbReference>
<dbReference type="FunFam" id="1.10.8.60:FF:000029">
    <property type="entry name" value="Replication-associated recombination protein A"/>
    <property type="match status" value="1"/>
</dbReference>
<dbReference type="Pfam" id="PF05496">
    <property type="entry name" value="RuvB_N"/>
    <property type="match status" value="1"/>
</dbReference>
<dbReference type="FunFam" id="3.40.50.300:FF:000137">
    <property type="entry name" value="Replication-associated recombination protein A"/>
    <property type="match status" value="1"/>
</dbReference>
<dbReference type="GO" id="GO:0006310">
    <property type="term" value="P:DNA recombination"/>
    <property type="evidence" value="ECO:0007669"/>
    <property type="project" value="InterPro"/>
</dbReference>
<dbReference type="SMART" id="SM00382">
    <property type="entry name" value="AAA"/>
    <property type="match status" value="1"/>
</dbReference>
<keyword evidence="5" id="KW-0547">Nucleotide-binding</keyword>
<dbReference type="InterPro" id="IPR003593">
    <property type="entry name" value="AAA+_ATPase"/>
</dbReference>
<evidence type="ECO:0000313" key="8">
    <source>
        <dbReference type="EMBL" id="PJB28550.1"/>
    </source>
</evidence>
<evidence type="ECO:0000256" key="1">
    <source>
        <dbReference type="ARBA" id="ARBA00002393"/>
    </source>
</evidence>
<evidence type="ECO:0000256" key="2">
    <source>
        <dbReference type="ARBA" id="ARBA00008959"/>
    </source>
</evidence>
<evidence type="ECO:0000256" key="5">
    <source>
        <dbReference type="ARBA" id="ARBA00022741"/>
    </source>
</evidence>
<dbReference type="FunFam" id="1.20.272.10:FF:000001">
    <property type="entry name" value="Putative AAA family ATPase"/>
    <property type="match status" value="1"/>
</dbReference>
<dbReference type="CDD" id="cd00009">
    <property type="entry name" value="AAA"/>
    <property type="match status" value="1"/>
</dbReference>
<dbReference type="InterPro" id="IPR051314">
    <property type="entry name" value="AAA_ATPase_RarA/MGS1/WRNIP1"/>
</dbReference>
<sequence>MKTQNNDQPLADRIRPHCLDDFFGQEEIIGEKKLLRQAITSDRLPSMIFWGPPGSGKTTLAFIIAEQSNSQFKQISAVTSGKKDLTQILDEAKESKKSDKKTILFIDEIHRWNKVQQDALLPHVEKGLVVLIGATTENPSFEVIGALLSRCQVFVFKQLDKEHISKIITRALSNKEKGLGNLNIKIEKEIVDMIALLSNGDARKALNVLEYAVLTSTDEKIKITADIIKEAFQKSYLIYDKDGEEHYNIISALHKSMRGSDADAALYWLARMIEAGEDPLYIARRIIRFASEDIGLANSHALEQATAAYQACHFIGVPECNVILAQAVVYMAKCKKSNELYSAYQKAARDVKEYGNLPVPLHLRNAPTKFLKDIGYSKGYQYSPDFDYKEKQEYFPEELKRRKYMDGKEGGMLK</sequence>
<evidence type="ECO:0000256" key="4">
    <source>
        <dbReference type="ARBA" id="ARBA00022705"/>
    </source>
</evidence>
<gene>
    <name evidence="8" type="ORF">CO110_09300</name>
</gene>
<keyword evidence="4" id="KW-0235">DNA replication</keyword>
<organism evidence="8 9">
    <name type="scientific">Candidatus Desantisbacteria bacterium CG_4_9_14_3_um_filter_40_11</name>
    <dbReference type="NCBI Taxonomy" id="1974546"/>
    <lineage>
        <taxon>Bacteria</taxon>
        <taxon>Candidatus Desantisiibacteriota</taxon>
    </lineage>
</organism>
<dbReference type="GO" id="GO:0006261">
    <property type="term" value="P:DNA-templated DNA replication"/>
    <property type="evidence" value="ECO:0007669"/>
    <property type="project" value="TreeGrafter"/>
</dbReference>
<dbReference type="GO" id="GO:0017116">
    <property type="term" value="F:single-stranded DNA helicase activity"/>
    <property type="evidence" value="ECO:0007669"/>
    <property type="project" value="TreeGrafter"/>
</dbReference>
<dbReference type="Gene3D" id="3.40.50.300">
    <property type="entry name" value="P-loop containing nucleotide triphosphate hydrolases"/>
    <property type="match status" value="1"/>
</dbReference>
<evidence type="ECO:0000256" key="3">
    <source>
        <dbReference type="ARBA" id="ARBA00020776"/>
    </source>
</evidence>
<dbReference type="Proteomes" id="UP000231366">
    <property type="component" value="Unassembled WGS sequence"/>
</dbReference>
<dbReference type="Pfam" id="PF12002">
    <property type="entry name" value="MgsA_C"/>
    <property type="match status" value="1"/>
</dbReference>
<dbReference type="Gene3D" id="1.10.3710.10">
    <property type="entry name" value="DNA polymerase III clamp loader subunits, C-terminal domain"/>
    <property type="match status" value="1"/>
</dbReference>
<dbReference type="GO" id="GO:0000731">
    <property type="term" value="P:DNA synthesis involved in DNA repair"/>
    <property type="evidence" value="ECO:0007669"/>
    <property type="project" value="TreeGrafter"/>
</dbReference>
<dbReference type="GO" id="GO:0009378">
    <property type="term" value="F:four-way junction helicase activity"/>
    <property type="evidence" value="ECO:0007669"/>
    <property type="project" value="InterPro"/>
</dbReference>
<dbReference type="EMBL" id="PFUI01000244">
    <property type="protein sequence ID" value="PJB28550.1"/>
    <property type="molecule type" value="Genomic_DNA"/>
</dbReference>
<dbReference type="SUPFAM" id="SSF52540">
    <property type="entry name" value="P-loop containing nucleoside triphosphate hydrolases"/>
    <property type="match status" value="1"/>
</dbReference>
<dbReference type="InterPro" id="IPR032423">
    <property type="entry name" value="AAA_assoc_2"/>
</dbReference>
<dbReference type="GO" id="GO:0005524">
    <property type="term" value="F:ATP binding"/>
    <property type="evidence" value="ECO:0007669"/>
    <property type="project" value="UniProtKB-KW"/>
</dbReference>
<evidence type="ECO:0000313" key="9">
    <source>
        <dbReference type="Proteomes" id="UP000231366"/>
    </source>
</evidence>
<dbReference type="InterPro" id="IPR008824">
    <property type="entry name" value="RuvB-like_N"/>
</dbReference>
<dbReference type="Gene3D" id="1.10.8.60">
    <property type="match status" value="1"/>
</dbReference>
<comment type="caution">
    <text evidence="8">The sequence shown here is derived from an EMBL/GenBank/DDBJ whole genome shotgun (WGS) entry which is preliminary data.</text>
</comment>
<dbReference type="SUPFAM" id="SSF48019">
    <property type="entry name" value="post-AAA+ oligomerization domain-like"/>
    <property type="match status" value="1"/>
</dbReference>
<dbReference type="AlphaFoldDB" id="A0A2M8ASD1"/>
<dbReference type="InterPro" id="IPR021886">
    <property type="entry name" value="MgsA_C"/>
</dbReference>
<dbReference type="Pfam" id="PF16193">
    <property type="entry name" value="AAA_assoc_2"/>
    <property type="match status" value="1"/>
</dbReference>
<keyword evidence="6" id="KW-0067">ATP-binding</keyword>
<evidence type="ECO:0000256" key="6">
    <source>
        <dbReference type="ARBA" id="ARBA00022840"/>
    </source>
</evidence>
<dbReference type="Gene3D" id="1.20.272.10">
    <property type="match status" value="1"/>
</dbReference>
<comment type="function">
    <text evidence="1">DNA-dependent ATPase that plays important roles in cellular responses to stalled DNA replication processes.</text>
</comment>
<dbReference type="InterPro" id="IPR027417">
    <property type="entry name" value="P-loop_NTPase"/>
</dbReference>